<evidence type="ECO:0000256" key="2">
    <source>
        <dbReference type="ARBA" id="ARBA00022695"/>
    </source>
</evidence>
<keyword evidence="3" id="KW-0540">Nuclease</keyword>
<dbReference type="PANTHER" id="PTHR37984">
    <property type="entry name" value="PROTEIN CBG26694"/>
    <property type="match status" value="1"/>
</dbReference>
<evidence type="ECO:0000313" key="10">
    <source>
        <dbReference type="EMBL" id="CAF1503701.1"/>
    </source>
</evidence>
<dbReference type="GO" id="GO:0016787">
    <property type="term" value="F:hydrolase activity"/>
    <property type="evidence" value="ECO:0007669"/>
    <property type="project" value="UniProtKB-KW"/>
</dbReference>
<keyword evidence="12" id="KW-1185">Reference proteome</keyword>
<feature type="domain" description="Reverse transcriptase RNase H-like" evidence="7">
    <location>
        <begin position="13"/>
        <end position="114"/>
    </location>
</feature>
<dbReference type="AlphaFoldDB" id="A0A814Y2N6"/>
<comment type="caution">
    <text evidence="8">The sequence shown here is derived from an EMBL/GenBank/DDBJ whole genome shotgun (WGS) entry which is preliminary data.</text>
</comment>
<keyword evidence="1" id="KW-0808">Transferase</keyword>
<dbReference type="InterPro" id="IPR043502">
    <property type="entry name" value="DNA/RNA_pol_sf"/>
</dbReference>
<evidence type="ECO:0000256" key="1">
    <source>
        <dbReference type="ARBA" id="ARBA00022679"/>
    </source>
</evidence>
<dbReference type="EMBL" id="CAJNOH010001493">
    <property type="protein sequence ID" value="CAF1223391.1"/>
    <property type="molecule type" value="Genomic_DNA"/>
</dbReference>
<evidence type="ECO:0000259" key="7">
    <source>
        <dbReference type="Pfam" id="PF17917"/>
    </source>
</evidence>
<evidence type="ECO:0000313" key="11">
    <source>
        <dbReference type="Proteomes" id="UP000663854"/>
    </source>
</evidence>
<dbReference type="Proteomes" id="UP000663864">
    <property type="component" value="Unassembled WGS sequence"/>
</dbReference>
<dbReference type="SUPFAM" id="SSF56672">
    <property type="entry name" value="DNA/RNA polymerases"/>
    <property type="match status" value="1"/>
</dbReference>
<keyword evidence="2" id="KW-0548">Nucleotidyltransferase</keyword>
<dbReference type="InterPro" id="IPR041373">
    <property type="entry name" value="RT_RNaseH"/>
</dbReference>
<reference evidence="8" key="1">
    <citation type="submission" date="2021-02" db="EMBL/GenBank/DDBJ databases">
        <authorList>
            <person name="Nowell W R."/>
        </authorList>
    </citation>
    <scope>NUCLEOTIDE SEQUENCE</scope>
</reference>
<dbReference type="PANTHER" id="PTHR37984:SF5">
    <property type="entry name" value="PROTEIN NYNRIN-LIKE"/>
    <property type="match status" value="1"/>
</dbReference>
<dbReference type="Pfam" id="PF17917">
    <property type="entry name" value="RT_RNaseH"/>
    <property type="match status" value="1"/>
</dbReference>
<evidence type="ECO:0000256" key="5">
    <source>
        <dbReference type="ARBA" id="ARBA00022801"/>
    </source>
</evidence>
<keyword evidence="6" id="KW-0695">RNA-directed DNA polymerase</keyword>
<dbReference type="EMBL" id="CAJNOL010002472">
    <property type="protein sequence ID" value="CAF1503701.1"/>
    <property type="molecule type" value="Genomic_DNA"/>
</dbReference>
<accession>A0A814Y2N6</accession>
<dbReference type="Proteomes" id="UP000663870">
    <property type="component" value="Unassembled WGS sequence"/>
</dbReference>
<dbReference type="CDD" id="cd09274">
    <property type="entry name" value="RNase_HI_RT_Ty3"/>
    <property type="match status" value="1"/>
</dbReference>
<dbReference type="InterPro" id="IPR050951">
    <property type="entry name" value="Retrovirus_Pol_polyprotein"/>
</dbReference>
<keyword evidence="5" id="KW-0378">Hydrolase</keyword>
<dbReference type="Proteomes" id="UP000663854">
    <property type="component" value="Unassembled WGS sequence"/>
</dbReference>
<evidence type="ECO:0000256" key="3">
    <source>
        <dbReference type="ARBA" id="ARBA00022722"/>
    </source>
</evidence>
<organism evidence="8 11">
    <name type="scientific">Rotaria sordida</name>
    <dbReference type="NCBI Taxonomy" id="392033"/>
    <lineage>
        <taxon>Eukaryota</taxon>
        <taxon>Metazoa</taxon>
        <taxon>Spiralia</taxon>
        <taxon>Gnathifera</taxon>
        <taxon>Rotifera</taxon>
        <taxon>Eurotatoria</taxon>
        <taxon>Bdelloidea</taxon>
        <taxon>Philodinida</taxon>
        <taxon>Philodinidae</taxon>
        <taxon>Rotaria</taxon>
    </lineage>
</organism>
<evidence type="ECO:0000256" key="4">
    <source>
        <dbReference type="ARBA" id="ARBA00022759"/>
    </source>
</evidence>
<feature type="non-terminal residue" evidence="8">
    <location>
        <position position="236"/>
    </location>
</feature>
<evidence type="ECO:0000313" key="8">
    <source>
        <dbReference type="EMBL" id="CAF1223391.1"/>
    </source>
</evidence>
<gene>
    <name evidence="10" type="ORF">JXQ802_LOCUS40578</name>
    <name evidence="8" type="ORF">PYM288_LOCUS25993</name>
    <name evidence="9" type="ORF">ZHD862_LOCUS26400</name>
</gene>
<evidence type="ECO:0000313" key="9">
    <source>
        <dbReference type="EMBL" id="CAF1270733.1"/>
    </source>
</evidence>
<keyword evidence="4" id="KW-0255">Endonuclease</keyword>
<dbReference type="GO" id="GO:0003964">
    <property type="term" value="F:RNA-directed DNA polymerase activity"/>
    <property type="evidence" value="ECO:0007669"/>
    <property type="project" value="UniProtKB-KW"/>
</dbReference>
<evidence type="ECO:0000313" key="12">
    <source>
        <dbReference type="Proteomes" id="UP000663870"/>
    </source>
</evidence>
<name>A0A814Y2N6_9BILA</name>
<sequence>MTHPLFLDFPNDNYPVILTTDASKTDIGGTLQQNINGEIKNLYYHSQITSSTQRPYDPIELEALAIWLCFQRMRSYLLGRSIIIYTDHCPLCKMMNSSVKNRRVDRISILLQEYNIEKIIHIKGQHNCLADYLSRHPIQHAEEIFDEDYGISMLFQGEPSETVHAPANHPQVIGAVVTRSKMKQIKQQQNETDITTPFTINGILSSSNREKIEHSNEFPSQLITSNNFDITQIKLE</sequence>
<evidence type="ECO:0000256" key="6">
    <source>
        <dbReference type="ARBA" id="ARBA00022918"/>
    </source>
</evidence>
<dbReference type="GO" id="GO:0004519">
    <property type="term" value="F:endonuclease activity"/>
    <property type="evidence" value="ECO:0007669"/>
    <property type="project" value="UniProtKB-KW"/>
</dbReference>
<proteinExistence type="predicted"/>
<dbReference type="EMBL" id="CAJNOT010001978">
    <property type="protein sequence ID" value="CAF1270733.1"/>
    <property type="molecule type" value="Genomic_DNA"/>
</dbReference>
<protein>
    <recommendedName>
        <fullName evidence="7">Reverse transcriptase RNase H-like domain-containing protein</fullName>
    </recommendedName>
</protein>